<comment type="caution">
    <text evidence="2">The sequence shown here is derived from an EMBL/GenBank/DDBJ whole genome shotgun (WGS) entry which is preliminary data.</text>
</comment>
<dbReference type="InterPro" id="IPR011990">
    <property type="entry name" value="TPR-like_helical_dom_sf"/>
</dbReference>
<feature type="signal peptide" evidence="1">
    <location>
        <begin position="1"/>
        <end position="20"/>
    </location>
</feature>
<dbReference type="Proteomes" id="UP000273675">
    <property type="component" value="Unassembled WGS sequence"/>
</dbReference>
<proteinExistence type="predicted"/>
<dbReference type="Gene3D" id="1.25.40.10">
    <property type="entry name" value="Tetratricopeptide repeat domain"/>
    <property type="match status" value="1"/>
</dbReference>
<dbReference type="AlphaFoldDB" id="A0A495D3R2"/>
<name>A0A495D3R2_9PROT</name>
<dbReference type="PROSITE" id="PS51257">
    <property type="entry name" value="PROKAR_LIPOPROTEIN"/>
    <property type="match status" value="1"/>
</dbReference>
<dbReference type="EMBL" id="RBIM01000006">
    <property type="protein sequence ID" value="RKQ95600.1"/>
    <property type="molecule type" value="Genomic_DNA"/>
</dbReference>
<sequence>MRTILLAATLAVAATPMTFAQSCDAEPALAGHRTANGTVRAQYNAVERGEWANAVHIGEGLVDTGISSRNKIAAYSNLCAGYAGNGEFEAAVTACNSALELNDGAWRALNNRGAAHWLAGNRDAAAADFQAANAASSGEDEVAANLALLTCMTSS</sequence>
<dbReference type="SMART" id="SM00028">
    <property type="entry name" value="TPR"/>
    <property type="match status" value="2"/>
</dbReference>
<organism evidence="2 3">
    <name type="scientific">Maricaulis maris</name>
    <dbReference type="NCBI Taxonomy" id="74318"/>
    <lineage>
        <taxon>Bacteria</taxon>
        <taxon>Pseudomonadati</taxon>
        <taxon>Pseudomonadota</taxon>
        <taxon>Alphaproteobacteria</taxon>
        <taxon>Maricaulales</taxon>
        <taxon>Maricaulaceae</taxon>
        <taxon>Maricaulis</taxon>
    </lineage>
</organism>
<protein>
    <submittedName>
        <fullName evidence="2">Uncharacterized protein</fullName>
    </submittedName>
</protein>
<gene>
    <name evidence="2" type="ORF">C7435_2703</name>
</gene>
<reference evidence="2 3" key="1">
    <citation type="submission" date="2018-10" db="EMBL/GenBank/DDBJ databases">
        <title>Genomic Encyclopedia of Type Strains, Phase IV (KMG-IV): sequencing the most valuable type-strain genomes for metagenomic binning, comparative biology and taxonomic classification.</title>
        <authorList>
            <person name="Goeker M."/>
        </authorList>
    </citation>
    <scope>NUCLEOTIDE SEQUENCE [LARGE SCALE GENOMIC DNA]</scope>
    <source>
        <strain evidence="2 3">DSM 4734</strain>
    </source>
</reference>
<accession>A0A495D3R2</accession>
<dbReference type="SUPFAM" id="SSF48452">
    <property type="entry name" value="TPR-like"/>
    <property type="match status" value="1"/>
</dbReference>
<feature type="chain" id="PRO_5019733186" evidence="1">
    <location>
        <begin position="21"/>
        <end position="155"/>
    </location>
</feature>
<evidence type="ECO:0000256" key="1">
    <source>
        <dbReference type="SAM" id="SignalP"/>
    </source>
</evidence>
<dbReference type="InterPro" id="IPR019734">
    <property type="entry name" value="TPR_rpt"/>
</dbReference>
<evidence type="ECO:0000313" key="3">
    <source>
        <dbReference type="Proteomes" id="UP000273675"/>
    </source>
</evidence>
<keyword evidence="1" id="KW-0732">Signal</keyword>
<evidence type="ECO:0000313" key="2">
    <source>
        <dbReference type="EMBL" id="RKQ95600.1"/>
    </source>
</evidence>